<dbReference type="Pfam" id="PF24928">
    <property type="entry name" value="DUF7748"/>
    <property type="match status" value="1"/>
</dbReference>
<dbReference type="InterPro" id="IPR056650">
    <property type="entry name" value="DUF7748"/>
</dbReference>
<dbReference type="Proteomes" id="UP000822688">
    <property type="component" value="Chromosome 2"/>
</dbReference>
<dbReference type="EMBL" id="CM026422">
    <property type="protein sequence ID" value="KAG0588026.1"/>
    <property type="molecule type" value="Genomic_DNA"/>
</dbReference>
<accession>A0A8T0IZ65</accession>
<evidence type="ECO:0000313" key="2">
    <source>
        <dbReference type="EMBL" id="KAG0588026.1"/>
    </source>
</evidence>
<dbReference type="AlphaFoldDB" id="A0A8T0IZ65"/>
<organism evidence="2 3">
    <name type="scientific">Ceratodon purpureus</name>
    <name type="common">Fire moss</name>
    <name type="synonym">Dicranum purpureum</name>
    <dbReference type="NCBI Taxonomy" id="3225"/>
    <lineage>
        <taxon>Eukaryota</taxon>
        <taxon>Viridiplantae</taxon>
        <taxon>Streptophyta</taxon>
        <taxon>Embryophyta</taxon>
        <taxon>Bryophyta</taxon>
        <taxon>Bryophytina</taxon>
        <taxon>Bryopsida</taxon>
        <taxon>Dicranidae</taxon>
        <taxon>Pseudoditrichales</taxon>
        <taxon>Ditrichaceae</taxon>
        <taxon>Ceratodon</taxon>
    </lineage>
</organism>
<sequence>MASCKQHPRLSSVARFWYLIQGKTSCYVYNGTDEDIDLSCMTPIGITEHVTTIPAGKGHRIMKDGDTYLEHWATLQSLNSNRCISSDHVKDYECLHVKIDSKGTGIEIGIGRTR</sequence>
<keyword evidence="3" id="KW-1185">Reference proteome</keyword>
<comment type="caution">
    <text evidence="2">The sequence shown here is derived from an EMBL/GenBank/DDBJ whole genome shotgun (WGS) entry which is preliminary data.</text>
</comment>
<protein>
    <recommendedName>
        <fullName evidence="1">DUF7748 domain-containing protein</fullName>
    </recommendedName>
</protein>
<proteinExistence type="predicted"/>
<feature type="domain" description="DUF7748" evidence="1">
    <location>
        <begin position="27"/>
        <end position="103"/>
    </location>
</feature>
<evidence type="ECO:0000313" key="3">
    <source>
        <dbReference type="Proteomes" id="UP000822688"/>
    </source>
</evidence>
<name>A0A8T0IZ65_CERPU</name>
<gene>
    <name evidence="2" type="ORF">KC19_2G209600</name>
</gene>
<reference evidence="2" key="1">
    <citation type="submission" date="2020-06" db="EMBL/GenBank/DDBJ databases">
        <title>WGS assembly of Ceratodon purpureus strain R40.</title>
        <authorList>
            <person name="Carey S.B."/>
            <person name="Jenkins J."/>
            <person name="Shu S."/>
            <person name="Lovell J.T."/>
            <person name="Sreedasyam A."/>
            <person name="Maumus F."/>
            <person name="Tiley G.P."/>
            <person name="Fernandez-Pozo N."/>
            <person name="Barry K."/>
            <person name="Chen C."/>
            <person name="Wang M."/>
            <person name="Lipzen A."/>
            <person name="Daum C."/>
            <person name="Saski C.A."/>
            <person name="Payton A.C."/>
            <person name="Mcbreen J.C."/>
            <person name="Conrad R.E."/>
            <person name="Kollar L.M."/>
            <person name="Olsson S."/>
            <person name="Huttunen S."/>
            <person name="Landis J.B."/>
            <person name="Wickett N.J."/>
            <person name="Johnson M.G."/>
            <person name="Rensing S.A."/>
            <person name="Grimwood J."/>
            <person name="Schmutz J."/>
            <person name="Mcdaniel S.F."/>
        </authorList>
    </citation>
    <scope>NUCLEOTIDE SEQUENCE</scope>
    <source>
        <strain evidence="2">R40</strain>
    </source>
</reference>
<evidence type="ECO:0000259" key="1">
    <source>
        <dbReference type="Pfam" id="PF24928"/>
    </source>
</evidence>